<dbReference type="SUPFAM" id="SSF50156">
    <property type="entry name" value="PDZ domain-like"/>
    <property type="match status" value="1"/>
</dbReference>
<dbReference type="EMBL" id="JH993034">
    <property type="protein sequence ID" value="EKX40122.1"/>
    <property type="molecule type" value="Genomic_DNA"/>
</dbReference>
<feature type="compositionally biased region" description="Basic and acidic residues" evidence="2">
    <location>
        <begin position="1"/>
        <end position="23"/>
    </location>
</feature>
<proteinExistence type="predicted"/>
<dbReference type="PROSITE" id="PS50003">
    <property type="entry name" value="PH_DOMAIN"/>
    <property type="match status" value="1"/>
</dbReference>
<dbReference type="Pfam" id="PF00169">
    <property type="entry name" value="PH"/>
    <property type="match status" value="1"/>
</dbReference>
<evidence type="ECO:0000256" key="1">
    <source>
        <dbReference type="SAM" id="Coils"/>
    </source>
</evidence>
<accession>L1IVI3</accession>
<dbReference type="InterPro" id="IPR016024">
    <property type="entry name" value="ARM-type_fold"/>
</dbReference>
<dbReference type="EnsemblProtists" id="EKX40122">
    <property type="protein sequence ID" value="EKX40122"/>
    <property type="gene ID" value="GUITHDRAFT_164783"/>
</dbReference>
<feature type="domain" description="GBD/FH3" evidence="5">
    <location>
        <begin position="618"/>
        <end position="985"/>
    </location>
</feature>
<dbReference type="Pfam" id="PF00498">
    <property type="entry name" value="FHA"/>
    <property type="match status" value="1"/>
</dbReference>
<name>L1IVI3_GUITC</name>
<dbReference type="Gene3D" id="2.30.42.10">
    <property type="match status" value="1"/>
</dbReference>
<reference evidence="9" key="2">
    <citation type="submission" date="2012-11" db="EMBL/GenBank/DDBJ databases">
        <authorList>
            <person name="Kuo A."/>
            <person name="Curtis B.A."/>
            <person name="Tanifuji G."/>
            <person name="Burki F."/>
            <person name="Gruber A."/>
            <person name="Irimia M."/>
            <person name="Maruyama S."/>
            <person name="Arias M.C."/>
            <person name="Ball S.G."/>
            <person name="Gile G.H."/>
            <person name="Hirakawa Y."/>
            <person name="Hopkins J.F."/>
            <person name="Rensing S.A."/>
            <person name="Schmutz J."/>
            <person name="Symeonidi A."/>
            <person name="Elias M."/>
            <person name="Eveleigh R.J."/>
            <person name="Herman E.K."/>
            <person name="Klute M.J."/>
            <person name="Nakayama T."/>
            <person name="Obornik M."/>
            <person name="Reyes-Prieto A."/>
            <person name="Armbrust E.V."/>
            <person name="Aves S.J."/>
            <person name="Beiko R.G."/>
            <person name="Coutinho P."/>
            <person name="Dacks J.B."/>
            <person name="Durnford D.G."/>
            <person name="Fast N.M."/>
            <person name="Green B.R."/>
            <person name="Grisdale C."/>
            <person name="Hempe F."/>
            <person name="Henrissat B."/>
            <person name="Hoppner M.P."/>
            <person name="Ishida K.-I."/>
            <person name="Kim E."/>
            <person name="Koreny L."/>
            <person name="Kroth P.G."/>
            <person name="Liu Y."/>
            <person name="Malik S.-B."/>
            <person name="Maier U.G."/>
            <person name="McRose D."/>
            <person name="Mock T."/>
            <person name="Neilson J.A."/>
            <person name="Onodera N.T."/>
            <person name="Poole A.M."/>
            <person name="Pritham E.J."/>
            <person name="Richards T.A."/>
            <person name="Rocap G."/>
            <person name="Roy S.W."/>
            <person name="Sarai C."/>
            <person name="Schaack S."/>
            <person name="Shirato S."/>
            <person name="Slamovits C.H."/>
            <person name="Spencer D.F."/>
            <person name="Suzuki S."/>
            <person name="Worden A.Z."/>
            <person name="Zauner S."/>
            <person name="Barry K."/>
            <person name="Bell C."/>
            <person name="Bharti A.K."/>
            <person name="Crow J.A."/>
            <person name="Grimwood J."/>
            <person name="Kramer R."/>
            <person name="Lindquist E."/>
            <person name="Lucas S."/>
            <person name="Salamov A."/>
            <person name="McFadden G.I."/>
            <person name="Lane C.E."/>
            <person name="Keeling P.J."/>
            <person name="Gray M.W."/>
            <person name="Grigoriev I.V."/>
            <person name="Archibald J.M."/>
        </authorList>
    </citation>
    <scope>NUCLEOTIDE SEQUENCE</scope>
    <source>
        <strain evidence="9">CCMP2712</strain>
    </source>
</reference>
<dbReference type="SUPFAM" id="SSF49879">
    <property type="entry name" value="SMAD/FHA domain"/>
    <property type="match status" value="1"/>
</dbReference>
<feature type="coiled-coil region" evidence="1">
    <location>
        <begin position="794"/>
        <end position="821"/>
    </location>
</feature>
<dbReference type="InterPro" id="IPR015425">
    <property type="entry name" value="FH2_Formin"/>
</dbReference>
<feature type="domain" description="FH2" evidence="6">
    <location>
        <begin position="952"/>
        <end position="1263"/>
    </location>
</feature>
<dbReference type="InterPro" id="IPR001849">
    <property type="entry name" value="PH_domain"/>
</dbReference>
<dbReference type="GeneID" id="17296837"/>
<feature type="compositionally biased region" description="Acidic residues" evidence="2">
    <location>
        <begin position="616"/>
        <end position="644"/>
    </location>
</feature>
<dbReference type="HOGENOM" id="CLU_264696_0_0_1"/>
<dbReference type="CDD" id="cd00821">
    <property type="entry name" value="PH"/>
    <property type="match status" value="1"/>
</dbReference>
<dbReference type="Gene3D" id="1.25.10.10">
    <property type="entry name" value="Leucine-rich Repeat Variant"/>
    <property type="match status" value="1"/>
</dbReference>
<evidence type="ECO:0000259" key="3">
    <source>
        <dbReference type="PROSITE" id="PS50003"/>
    </source>
</evidence>
<gene>
    <name evidence="7" type="ORF">GUITHDRAFT_164783</name>
</gene>
<evidence type="ECO:0000259" key="6">
    <source>
        <dbReference type="PROSITE" id="PS51444"/>
    </source>
</evidence>
<feature type="region of interest" description="Disordered" evidence="2">
    <location>
        <begin position="615"/>
        <end position="651"/>
    </location>
</feature>
<feature type="region of interest" description="Disordered" evidence="2">
    <location>
        <begin position="133"/>
        <end position="176"/>
    </location>
</feature>
<dbReference type="OrthoDB" id="1668162at2759"/>
<dbReference type="CDD" id="cd00060">
    <property type="entry name" value="FHA"/>
    <property type="match status" value="1"/>
</dbReference>
<dbReference type="InterPro" id="IPR000253">
    <property type="entry name" value="FHA_dom"/>
</dbReference>
<dbReference type="InterPro" id="IPR011993">
    <property type="entry name" value="PH-like_dom_sf"/>
</dbReference>
<dbReference type="InterPro" id="IPR042201">
    <property type="entry name" value="FH2_Formin_sf"/>
</dbReference>
<evidence type="ECO:0000313" key="8">
    <source>
        <dbReference type="EnsemblProtists" id="EKX40122"/>
    </source>
</evidence>
<feature type="compositionally biased region" description="Polar residues" evidence="2">
    <location>
        <begin position="280"/>
        <end position="292"/>
    </location>
</feature>
<feature type="compositionally biased region" description="Polar residues" evidence="2">
    <location>
        <begin position="299"/>
        <end position="308"/>
    </location>
</feature>
<reference evidence="7 9" key="1">
    <citation type="journal article" date="2012" name="Nature">
        <title>Algal genomes reveal evolutionary mosaicism and the fate of nucleomorphs.</title>
        <authorList>
            <consortium name="DOE Joint Genome Institute"/>
            <person name="Curtis B.A."/>
            <person name="Tanifuji G."/>
            <person name="Burki F."/>
            <person name="Gruber A."/>
            <person name="Irimia M."/>
            <person name="Maruyama S."/>
            <person name="Arias M.C."/>
            <person name="Ball S.G."/>
            <person name="Gile G.H."/>
            <person name="Hirakawa Y."/>
            <person name="Hopkins J.F."/>
            <person name="Kuo A."/>
            <person name="Rensing S.A."/>
            <person name="Schmutz J."/>
            <person name="Symeonidi A."/>
            <person name="Elias M."/>
            <person name="Eveleigh R.J."/>
            <person name="Herman E.K."/>
            <person name="Klute M.J."/>
            <person name="Nakayama T."/>
            <person name="Obornik M."/>
            <person name="Reyes-Prieto A."/>
            <person name="Armbrust E.V."/>
            <person name="Aves S.J."/>
            <person name="Beiko R.G."/>
            <person name="Coutinho P."/>
            <person name="Dacks J.B."/>
            <person name="Durnford D.G."/>
            <person name="Fast N.M."/>
            <person name="Green B.R."/>
            <person name="Grisdale C.J."/>
            <person name="Hempel F."/>
            <person name="Henrissat B."/>
            <person name="Hoppner M.P."/>
            <person name="Ishida K."/>
            <person name="Kim E."/>
            <person name="Koreny L."/>
            <person name="Kroth P.G."/>
            <person name="Liu Y."/>
            <person name="Malik S.B."/>
            <person name="Maier U.G."/>
            <person name="McRose D."/>
            <person name="Mock T."/>
            <person name="Neilson J.A."/>
            <person name="Onodera N.T."/>
            <person name="Poole A.M."/>
            <person name="Pritham E.J."/>
            <person name="Richards T.A."/>
            <person name="Rocap G."/>
            <person name="Roy S.W."/>
            <person name="Sarai C."/>
            <person name="Schaack S."/>
            <person name="Shirato S."/>
            <person name="Slamovits C.H."/>
            <person name="Spencer D.F."/>
            <person name="Suzuki S."/>
            <person name="Worden A.Z."/>
            <person name="Zauner S."/>
            <person name="Barry K."/>
            <person name="Bell C."/>
            <person name="Bharti A.K."/>
            <person name="Crow J.A."/>
            <person name="Grimwood J."/>
            <person name="Kramer R."/>
            <person name="Lindquist E."/>
            <person name="Lucas S."/>
            <person name="Salamov A."/>
            <person name="McFadden G.I."/>
            <person name="Lane C.E."/>
            <person name="Keeling P.J."/>
            <person name="Gray M.W."/>
            <person name="Grigoriev I.V."/>
            <person name="Archibald J.M."/>
        </authorList>
    </citation>
    <scope>NUCLEOTIDE SEQUENCE</scope>
    <source>
        <strain evidence="7 9">CCMP2712</strain>
    </source>
</reference>
<organism evidence="7">
    <name type="scientific">Guillardia theta (strain CCMP2712)</name>
    <name type="common">Cryptophyte</name>
    <dbReference type="NCBI Taxonomy" id="905079"/>
    <lineage>
        <taxon>Eukaryota</taxon>
        <taxon>Cryptophyceae</taxon>
        <taxon>Pyrenomonadales</taxon>
        <taxon>Geminigeraceae</taxon>
        <taxon>Guillardia</taxon>
    </lineage>
</organism>
<dbReference type="PROSITE" id="PS50006">
    <property type="entry name" value="FHA_DOMAIN"/>
    <property type="match status" value="1"/>
</dbReference>
<evidence type="ECO:0000259" key="5">
    <source>
        <dbReference type="PROSITE" id="PS51232"/>
    </source>
</evidence>
<feature type="domain" description="PH" evidence="3">
    <location>
        <begin position="471"/>
        <end position="575"/>
    </location>
</feature>
<feature type="region of interest" description="Disordered" evidence="2">
    <location>
        <begin position="993"/>
        <end position="1020"/>
    </location>
</feature>
<dbReference type="Pfam" id="PF02181">
    <property type="entry name" value="FH2"/>
    <property type="match status" value="1"/>
</dbReference>
<dbReference type="KEGG" id="gtt:GUITHDRAFT_164783"/>
<feature type="region of interest" description="Disordered" evidence="2">
    <location>
        <begin position="1"/>
        <end position="25"/>
    </location>
</feature>
<dbReference type="PANTHER" id="PTHR45725">
    <property type="entry name" value="FORMIN HOMOLOGY 2 FAMILY MEMBER"/>
    <property type="match status" value="1"/>
</dbReference>
<feature type="domain" description="FHA" evidence="4">
    <location>
        <begin position="50"/>
        <end position="99"/>
    </location>
</feature>
<dbReference type="Gene3D" id="1.20.58.2220">
    <property type="entry name" value="Formin, FH2 domain"/>
    <property type="match status" value="2"/>
</dbReference>
<dbReference type="AlphaFoldDB" id="L1IVI3"/>
<dbReference type="InterPro" id="IPR036034">
    <property type="entry name" value="PDZ_sf"/>
</dbReference>
<evidence type="ECO:0000313" key="7">
    <source>
        <dbReference type="EMBL" id="EKX40122.1"/>
    </source>
</evidence>
<feature type="non-terminal residue" evidence="7">
    <location>
        <position position="1263"/>
    </location>
</feature>
<dbReference type="InterPro" id="IPR011989">
    <property type="entry name" value="ARM-like"/>
</dbReference>
<reference evidence="8" key="3">
    <citation type="submission" date="2015-06" db="UniProtKB">
        <authorList>
            <consortium name="EnsemblProtists"/>
        </authorList>
    </citation>
    <scope>IDENTIFICATION</scope>
</reference>
<keyword evidence="9" id="KW-1185">Reference proteome</keyword>
<dbReference type="SMART" id="SM00233">
    <property type="entry name" value="PH"/>
    <property type="match status" value="1"/>
</dbReference>
<dbReference type="PROSITE" id="PS51444">
    <property type="entry name" value="FH2"/>
    <property type="match status" value="1"/>
</dbReference>
<keyword evidence="1" id="KW-0175">Coiled coil</keyword>
<evidence type="ECO:0000256" key="2">
    <source>
        <dbReference type="SAM" id="MobiDB-lite"/>
    </source>
</evidence>
<protein>
    <submittedName>
        <fullName evidence="7 8">Uncharacterized protein</fullName>
    </submittedName>
</protein>
<dbReference type="InterPro" id="IPR051425">
    <property type="entry name" value="Formin_Homology"/>
</dbReference>
<feature type="region of interest" description="Disordered" evidence="2">
    <location>
        <begin position="399"/>
        <end position="419"/>
    </location>
</feature>
<feature type="region of interest" description="Disordered" evidence="2">
    <location>
        <begin position="267"/>
        <end position="366"/>
    </location>
</feature>
<dbReference type="PANTHER" id="PTHR45725:SF1">
    <property type="entry name" value="DISHEVELLED ASSOCIATED ACTIVATOR OF MORPHOGENESIS, ISOFORM D"/>
    <property type="match status" value="1"/>
</dbReference>
<feature type="compositionally biased region" description="Basic and acidic residues" evidence="2">
    <location>
        <begin position="995"/>
        <end position="1008"/>
    </location>
</feature>
<dbReference type="PROSITE" id="PS51232">
    <property type="entry name" value="GBD_FH3"/>
    <property type="match status" value="1"/>
</dbReference>
<dbReference type="SUPFAM" id="SSF50729">
    <property type="entry name" value="PH domain-like"/>
    <property type="match status" value="1"/>
</dbReference>
<dbReference type="SMART" id="SM00240">
    <property type="entry name" value="FHA"/>
    <property type="match status" value="1"/>
</dbReference>
<dbReference type="Gene3D" id="2.30.29.30">
    <property type="entry name" value="Pleckstrin-homology domain (PH domain)/Phosphotyrosine-binding domain (PTB)"/>
    <property type="match status" value="1"/>
</dbReference>
<dbReference type="Gene3D" id="2.60.200.20">
    <property type="match status" value="1"/>
</dbReference>
<dbReference type="InterPro" id="IPR014768">
    <property type="entry name" value="GBD/FH3_dom"/>
</dbReference>
<dbReference type="eggNOG" id="KOG1922">
    <property type="taxonomic scope" value="Eukaryota"/>
</dbReference>
<dbReference type="STRING" id="905079.L1IVI3"/>
<sequence length="1263" mass="141707">MIHRNDNDYGEVVRPESSDKNDAEIPAGATEPVLTDACLVSGPLILAKKYLVGRHDGGNNILLDHVTVSRRHAWIFHQKEQIFLYDMSSNGTFVNGKEIAKKANVVLQDGDLIRFGDFPQTFRLSLSGHSVEEAGMESPEVRKQKIAEGPTPLRRERKQKGSETAQGPKGRKSPRANDTWKIFGLRLQRSEKGLEIRTIDPQSIAELHPFPFSWGDVVVQLESLDVRTADRAQIDEMIEEGKSKGHVTICVMKGGKTTTIFLGQQERSRLAPKVSADLPSFSSLDTPESCTPSRDDSEASNQEAQTSAHVERPKSEGKRGKKAAEGSKGRERTESPANALKPPEQQAGPSDSEETDHEHMLQLGPSSLRRVLIETLQGSRTAEMDLCSRLRRILKADRKDWPEEGGGPKAARGKGADSSSALKEEISMASVVHFLVEHTKPQIFAALGPAVQELWLSALRALPSADAVRPTAAKEGYLWKKGKSFRMWQRRYYIVRYSSIFYYKTEKKYTLVDEPRGIIDLSSVSVVKVLSDSDPPYYTKNCLGLWAQGNKSFFFQCETGKDLQEWVKVIQVCIDGIEEIRRAIMLGSLVLAPKKSPMGEDPEEDWDDCKDVLGRDEEEEEDGDDDDDEEEEEETDSDSAEGEGEDRLGANDSVLFPKYEDLVFGEIEERNPEITPQAAALLIRAEPTEKNLMLVRAAMERRETGWLRAFDEAGGWNALERLLERGMEEEEEQDGSDRVLEHALRCFQVLMQLKRDKKGGSETVRGEQVVKGMVRCVERRLPNVRSAALSAIAATILQEDKTSSSQVLQQLEEEARQKRRRGYASELVRRLREEEAWELKVKHLAVIHHLASSPPALASRYRIRCELERAGMVQVCAALRAAADMEKEAISCDTEMLLRGLDEYEEADKMDRDACKRVKDVESLAALLHARVGGGGGEGAGAGAASNLQKFLLHLMAMPEDLLEKHLAVVEEEARIKLPSLLEEAGRGLEFLTQKAEKEGAERSDEGRPPGGGKATSKGEAKTVKLKVLHWKKLPAGKIRKTIWEELGPPPPDILDMNDLQDLFADIPKRRRRVRRQRFPYWTSGERKLSVKLLKNYQGDLELLAPPDLHFFNLMQIPLLERRLEAFAFILSFDSRVKTLKVSIDNVKEGCIEVRRSDDLKFIFSSILVLGNTLNEGSFAGNARGFKLESILKLGELKSNVGKQPPDFFLYLVEKFHKDRPSLFELAEKFQHVSLASRECFADLEKECNLLLEGMNNLQDLLK</sequence>
<evidence type="ECO:0000313" key="9">
    <source>
        <dbReference type="Proteomes" id="UP000011087"/>
    </source>
</evidence>
<dbReference type="RefSeq" id="XP_005827102.1">
    <property type="nucleotide sequence ID" value="XM_005827045.1"/>
</dbReference>
<dbReference type="SUPFAM" id="SSF101447">
    <property type="entry name" value="Formin homology 2 domain (FH2 domain)"/>
    <property type="match status" value="1"/>
</dbReference>
<feature type="compositionally biased region" description="Basic and acidic residues" evidence="2">
    <location>
        <begin position="309"/>
        <end position="334"/>
    </location>
</feature>
<dbReference type="SUPFAM" id="SSF48371">
    <property type="entry name" value="ARM repeat"/>
    <property type="match status" value="1"/>
</dbReference>
<dbReference type="Proteomes" id="UP000011087">
    <property type="component" value="Unassembled WGS sequence"/>
</dbReference>
<dbReference type="InterPro" id="IPR008984">
    <property type="entry name" value="SMAD_FHA_dom_sf"/>
</dbReference>
<dbReference type="PaxDb" id="55529-EKX40122"/>
<evidence type="ECO:0000259" key="4">
    <source>
        <dbReference type="PROSITE" id="PS50006"/>
    </source>
</evidence>